<dbReference type="Gramene" id="KCW62780">
    <property type="protein sequence ID" value="KCW62780"/>
    <property type="gene ID" value="EUGRSUZ_G00362"/>
</dbReference>
<gene>
    <name evidence="4" type="ORF">EUGRSUZ_G00362</name>
</gene>
<keyword evidence="1" id="KW-0433">Leucine-rich repeat</keyword>
<dbReference type="InterPro" id="IPR050715">
    <property type="entry name" value="LRR-SigEffector_domain"/>
</dbReference>
<evidence type="ECO:0000313" key="4">
    <source>
        <dbReference type="EMBL" id="KCW62780.1"/>
    </source>
</evidence>
<dbReference type="OMA" id="NNDESHW"/>
<dbReference type="SUPFAM" id="SSF52058">
    <property type="entry name" value="L domain-like"/>
    <property type="match status" value="1"/>
</dbReference>
<accession>A0A059BAS8</accession>
<reference evidence="4" key="1">
    <citation type="submission" date="2013-07" db="EMBL/GenBank/DDBJ databases">
        <title>The genome of Eucalyptus grandis.</title>
        <authorList>
            <person name="Schmutz J."/>
            <person name="Hayes R."/>
            <person name="Myburg A."/>
            <person name="Tuskan G."/>
            <person name="Grattapaglia D."/>
            <person name="Rokhsar D.S."/>
        </authorList>
    </citation>
    <scope>NUCLEOTIDE SEQUENCE</scope>
    <source>
        <tissue evidence="4">Leaf extractions</tissue>
    </source>
</reference>
<keyword evidence="2" id="KW-0677">Repeat</keyword>
<dbReference type="PANTHER" id="PTHR45752">
    <property type="entry name" value="LEUCINE-RICH REPEAT-CONTAINING"/>
    <property type="match status" value="1"/>
</dbReference>
<dbReference type="SMART" id="SM00369">
    <property type="entry name" value="LRR_TYP"/>
    <property type="match status" value="4"/>
</dbReference>
<proteinExistence type="predicted"/>
<organism evidence="4">
    <name type="scientific">Eucalyptus grandis</name>
    <name type="common">Flooded gum</name>
    <dbReference type="NCBI Taxonomy" id="71139"/>
    <lineage>
        <taxon>Eukaryota</taxon>
        <taxon>Viridiplantae</taxon>
        <taxon>Streptophyta</taxon>
        <taxon>Embryophyta</taxon>
        <taxon>Tracheophyta</taxon>
        <taxon>Spermatophyta</taxon>
        <taxon>Magnoliopsida</taxon>
        <taxon>eudicotyledons</taxon>
        <taxon>Gunneridae</taxon>
        <taxon>Pentapetalae</taxon>
        <taxon>rosids</taxon>
        <taxon>malvids</taxon>
        <taxon>Myrtales</taxon>
        <taxon>Myrtaceae</taxon>
        <taxon>Myrtoideae</taxon>
        <taxon>Eucalypteae</taxon>
        <taxon>Eucalyptus</taxon>
    </lineage>
</organism>
<evidence type="ECO:0000256" key="2">
    <source>
        <dbReference type="ARBA" id="ARBA00022737"/>
    </source>
</evidence>
<dbReference type="EMBL" id="KK198759">
    <property type="protein sequence ID" value="KCW62780.1"/>
    <property type="molecule type" value="Genomic_DNA"/>
</dbReference>
<dbReference type="AlphaFoldDB" id="A0A059BAS8"/>
<evidence type="ECO:0000259" key="3">
    <source>
        <dbReference type="Pfam" id="PF23598"/>
    </source>
</evidence>
<dbReference type="InterPro" id="IPR055414">
    <property type="entry name" value="LRR_R13L4/SHOC2-like"/>
</dbReference>
<dbReference type="Pfam" id="PF23598">
    <property type="entry name" value="LRR_14"/>
    <property type="match status" value="1"/>
</dbReference>
<dbReference type="InterPro" id="IPR032675">
    <property type="entry name" value="LRR_dom_sf"/>
</dbReference>
<dbReference type="Gene3D" id="3.80.10.10">
    <property type="entry name" value="Ribonuclease Inhibitor"/>
    <property type="match status" value="2"/>
</dbReference>
<evidence type="ECO:0000256" key="1">
    <source>
        <dbReference type="ARBA" id="ARBA00022614"/>
    </source>
</evidence>
<dbReference type="PANTHER" id="PTHR45752:SF195">
    <property type="entry name" value="LEUCINE-RICH REPEAT (LRR) FAMILY PROTEIN-RELATED"/>
    <property type="match status" value="1"/>
</dbReference>
<protein>
    <recommendedName>
        <fullName evidence="3">Disease resistance R13L4/SHOC-2-like LRR domain-containing protein</fullName>
    </recommendedName>
</protein>
<feature type="domain" description="Disease resistance R13L4/SHOC-2-like LRR" evidence="3">
    <location>
        <begin position="308"/>
        <end position="391"/>
    </location>
</feature>
<sequence length="468" mass="52333">MYLDIACFLPDVDFRIASYMWHDYDRPHDEIEVLFRMSLIKIEENKIGMHSILRCLARKIIFEGLHDPGTCVGSYVPVITQDPEKRIMGADQHNTEVAGFEIPPNTTFLSLGHANIGGKFTGALLSVRWLHWQGCPRDIKAIDFHLENLVVLDLSWSKVNESWGCWKGIKMEHLKVLNFTGCADLLVTPNLSCCPNLEILILERCSRLVHLDLSINDLKLLVTLNLTFCSELSMLPVKMDGMIALRELLIDGTSIRELPESIGRLVRLQILSAANCFSLAGVPASVCQLKALSVLALDDAKILELPESIGDLGELRCLSLRNCRGLEKLPETIGKLKDSLVELDISSSGISKLPDSTKNLRSLKVLKMDSCFIKEFPRDVGELINLEEVHASWCRNLEGAIPSGILKLHHLKELRLRGTRISSLPSEIQFVSSLQTLDLLHCTLLKELPLLPSNLIDLHVDPGLTQDM</sequence>
<name>A0A059BAS8_EUCGR</name>
<dbReference type="InterPro" id="IPR003591">
    <property type="entry name" value="Leu-rich_rpt_typical-subtyp"/>
</dbReference>
<dbReference type="InParanoid" id="A0A059BAS8"/>